<dbReference type="Proteomes" id="UP000229976">
    <property type="component" value="Unassembled WGS sequence"/>
</dbReference>
<evidence type="ECO:0000256" key="1">
    <source>
        <dbReference type="ARBA" id="ARBA00022763"/>
    </source>
</evidence>
<keyword evidence="1 4" id="KW-0227">DNA damage</keyword>
<evidence type="ECO:0000259" key="5">
    <source>
        <dbReference type="Pfam" id="PF11967"/>
    </source>
</evidence>
<dbReference type="PANTHER" id="PTHR33991:SF1">
    <property type="entry name" value="DNA REPAIR PROTEIN RECO"/>
    <property type="match status" value="1"/>
</dbReference>
<organism evidence="6 7">
    <name type="scientific">Candidatus Nealsonbacteria bacterium CG23_combo_of_CG06-09_8_20_14_all_39_17</name>
    <dbReference type="NCBI Taxonomy" id="1974722"/>
    <lineage>
        <taxon>Bacteria</taxon>
        <taxon>Candidatus Nealsoniibacteriota</taxon>
    </lineage>
</organism>
<evidence type="ECO:0000256" key="3">
    <source>
        <dbReference type="ARBA" id="ARBA00023204"/>
    </source>
</evidence>
<gene>
    <name evidence="4 6" type="primary">recO</name>
    <name evidence="6" type="ORF">COX37_02890</name>
</gene>
<dbReference type="PANTHER" id="PTHR33991">
    <property type="entry name" value="DNA REPAIR PROTEIN RECO"/>
    <property type="match status" value="1"/>
</dbReference>
<reference evidence="6 7" key="1">
    <citation type="submission" date="2017-09" db="EMBL/GenBank/DDBJ databases">
        <title>Depth-based differentiation of microbial function through sediment-hosted aquifers and enrichment of novel symbionts in the deep terrestrial subsurface.</title>
        <authorList>
            <person name="Probst A.J."/>
            <person name="Ladd B."/>
            <person name="Jarett J.K."/>
            <person name="Geller-Mcgrath D.E."/>
            <person name="Sieber C.M."/>
            <person name="Emerson J.B."/>
            <person name="Anantharaman K."/>
            <person name="Thomas B.C."/>
            <person name="Malmstrom R."/>
            <person name="Stieglmeier M."/>
            <person name="Klingl A."/>
            <person name="Woyke T."/>
            <person name="Ryan C.M."/>
            <person name="Banfield J.F."/>
        </authorList>
    </citation>
    <scope>NUCLEOTIDE SEQUENCE [LARGE SCALE GENOMIC DNA]</scope>
    <source>
        <strain evidence="6">CG23_combo_of_CG06-09_8_20_14_all_39_17</strain>
    </source>
</reference>
<protein>
    <recommendedName>
        <fullName evidence="4">DNA repair protein RecO</fullName>
    </recommendedName>
    <alternativeName>
        <fullName evidence="4">Recombination protein O</fullName>
    </alternativeName>
</protein>
<accession>A0A2G9YTR0</accession>
<dbReference type="GO" id="GO:0006310">
    <property type="term" value="P:DNA recombination"/>
    <property type="evidence" value="ECO:0007669"/>
    <property type="project" value="UniProtKB-UniRule"/>
</dbReference>
<dbReference type="EMBL" id="PCRO01000035">
    <property type="protein sequence ID" value="PIP22644.1"/>
    <property type="molecule type" value="Genomic_DNA"/>
</dbReference>
<dbReference type="NCBIfam" id="TIGR00613">
    <property type="entry name" value="reco"/>
    <property type="match status" value="1"/>
</dbReference>
<keyword evidence="2 4" id="KW-0233">DNA recombination</keyword>
<comment type="function">
    <text evidence="4">Involved in DNA repair and RecF pathway recombination.</text>
</comment>
<feature type="domain" description="DNA replication/recombination mediator RecO N-terminal" evidence="5">
    <location>
        <begin position="4"/>
        <end position="78"/>
    </location>
</feature>
<comment type="similarity">
    <text evidence="4">Belongs to the RecO family.</text>
</comment>
<evidence type="ECO:0000313" key="6">
    <source>
        <dbReference type="EMBL" id="PIP22644.1"/>
    </source>
</evidence>
<dbReference type="InterPro" id="IPR022572">
    <property type="entry name" value="DNA_rep/recomb_RecO_N"/>
</dbReference>
<evidence type="ECO:0000256" key="4">
    <source>
        <dbReference type="HAMAP-Rule" id="MF_00201"/>
    </source>
</evidence>
<dbReference type="Gene3D" id="2.40.50.140">
    <property type="entry name" value="Nucleic acid-binding proteins"/>
    <property type="match status" value="1"/>
</dbReference>
<name>A0A2G9YTR0_9BACT</name>
<comment type="caution">
    <text evidence="6">The sequence shown here is derived from an EMBL/GenBank/DDBJ whole genome shotgun (WGS) entry which is preliminary data.</text>
</comment>
<dbReference type="InterPro" id="IPR012340">
    <property type="entry name" value="NA-bd_OB-fold"/>
</dbReference>
<dbReference type="AlphaFoldDB" id="A0A2G9YTR0"/>
<dbReference type="InterPro" id="IPR003717">
    <property type="entry name" value="RecO"/>
</dbReference>
<dbReference type="HAMAP" id="MF_00201">
    <property type="entry name" value="RecO"/>
    <property type="match status" value="1"/>
</dbReference>
<dbReference type="SUPFAM" id="SSF50249">
    <property type="entry name" value="Nucleic acid-binding proteins"/>
    <property type="match status" value="1"/>
</dbReference>
<proteinExistence type="inferred from homology"/>
<dbReference type="GO" id="GO:0006302">
    <property type="term" value="P:double-strand break repair"/>
    <property type="evidence" value="ECO:0007669"/>
    <property type="project" value="TreeGrafter"/>
</dbReference>
<sequence length="211" mass="24649">MFTHYKTEGFILKKEDKGEADRLFTLYTKDFGKIQLLARAERKINSKLRARLELFYLSEVEFIQGKHYKTLTDVVLLDDFKGVRRDLAKLSIAQKISEALVGAVHGQEADSAIWDLLNETFRKLDDCQLTDLQFSRLFYFCFLWNFISILGYEIDPSGYDCFRGERLGEILRIFSKRDWDTLLKLKITDKDVKEIQNSLEDILEGVLAKLL</sequence>
<evidence type="ECO:0000313" key="7">
    <source>
        <dbReference type="Proteomes" id="UP000229976"/>
    </source>
</evidence>
<dbReference type="Pfam" id="PF11967">
    <property type="entry name" value="RecO_N"/>
    <property type="match status" value="1"/>
</dbReference>
<evidence type="ECO:0000256" key="2">
    <source>
        <dbReference type="ARBA" id="ARBA00023172"/>
    </source>
</evidence>
<dbReference type="GO" id="GO:0043590">
    <property type="term" value="C:bacterial nucleoid"/>
    <property type="evidence" value="ECO:0007669"/>
    <property type="project" value="TreeGrafter"/>
</dbReference>
<keyword evidence="3 4" id="KW-0234">DNA repair</keyword>